<evidence type="ECO:0000259" key="3">
    <source>
        <dbReference type="Pfam" id="PF17829"/>
    </source>
</evidence>
<dbReference type="Gene3D" id="2.60.120.1620">
    <property type="match status" value="1"/>
</dbReference>
<name>A0ABV0BBR9_9SPHN</name>
<feature type="signal peptide" evidence="2">
    <location>
        <begin position="1"/>
        <end position="24"/>
    </location>
</feature>
<sequence>MFDRRGVMGAAIAGFLAASPLAAAVRFDRRNPGFDIVDDGGGVVPIFVDAADLPGVRRAAGDLAADIGRVTGTDARILASAAELAGRVIIVGSLGHSPLLDGLVARGKLDVRDVRGKWEAYTLQTIADPMPGVREALVIAGSDKRGAIYGIYDLSRTIGVSPWYWWADVPVVRRKQVRVSYGRYVQGSPAVKYRGIFLNNEAPALSGWTKAKFGGMNAAFYTRLFELLLRLRANYLWPAMWDNAFAEDDPANPRMAEDYGIVMGSSHHEPMMRAHKEWTDRKDRLGNGQWNYVTNRDAIRQFFREGIERNRDNEVLVTIGMRGDGDVAMSGTGSLASDVKLLETIIADQRGIIAQGMGRPAETVPQVWVLFTEVYKYYDAGLKVPDDVTLMFADDNVGNLRRLPLKSELGRKGGFGIYFHMDMNGGPFSYKWVNTNPLPKIWEQMNLANRYGANEIWIANVGDLKPLELPIEFFLAMAWNPVEVGKDRIAGWTRDWAAEQFGPAHSAEIADLLARYAKYNAWRKPELLSPGTYSLEHYREAERACEAWDILERRADALAEKLAPDQQAAYFQLVLYPVRACAALTNLYVAAARNARFGRQGRASTNAEATRVRELFERGHRLRDAYNKDLSGGKWDHLMDQPYIGYFDWFPPVNDIMPAVTSLDLAADAGFGVAVDGDAKGWPGFWLSPRLPTLDSLSRNRTYIEVFPRGPRPLDVQLVADRPWVRIERGPAFSVSPEDRRYWIDIDWSAAPVGASEAVITVSGMDQEPVKVTLPVLRATAQQMREARGAWGTLTGAFAIPASAASRSVPARGVRWEAIPDYGRVDTAMSVFPVDAEPFSDPTSSPRLDYELFLAQPGTYHVDLVTGATLEAYPGRKHAVAVGIDDEAPVVQAVFTPENGPRQDFLGSGHAETAGANARTMRFEIPVARAGRHLLRVSMIDPMVVLQTIIVSRDPLPESYFGPPPLGPR</sequence>
<dbReference type="InterPro" id="IPR042301">
    <property type="entry name" value="GH115_sf"/>
</dbReference>
<keyword evidence="1 4" id="KW-0378">Hydrolase</keyword>
<dbReference type="Pfam" id="PF17829">
    <property type="entry name" value="GH115_C"/>
    <property type="match status" value="1"/>
</dbReference>
<dbReference type="Gene3D" id="1.20.58.2150">
    <property type="match status" value="1"/>
</dbReference>
<feature type="domain" description="Gylcosyl hydrolase 115 C-terminal" evidence="3">
    <location>
        <begin position="796"/>
        <end position="964"/>
    </location>
</feature>
<dbReference type="InterPro" id="IPR041437">
    <property type="entry name" value="GH115_C"/>
</dbReference>
<dbReference type="Gene3D" id="3.30.379.10">
    <property type="entry name" value="Chitobiase/beta-hexosaminidase domain 2-like"/>
    <property type="match status" value="1"/>
</dbReference>
<dbReference type="Proteomes" id="UP001427805">
    <property type="component" value="Unassembled WGS sequence"/>
</dbReference>
<dbReference type="PANTHER" id="PTHR37842">
    <property type="match status" value="1"/>
</dbReference>
<dbReference type="InterPro" id="IPR029018">
    <property type="entry name" value="Hex-like_dom2"/>
</dbReference>
<dbReference type="EMBL" id="JBDIZK010000010">
    <property type="protein sequence ID" value="MEN3748687.1"/>
    <property type="molecule type" value="Genomic_DNA"/>
</dbReference>
<evidence type="ECO:0000313" key="5">
    <source>
        <dbReference type="Proteomes" id="UP001427805"/>
    </source>
</evidence>
<evidence type="ECO:0000256" key="1">
    <source>
        <dbReference type="ARBA" id="ARBA00022801"/>
    </source>
</evidence>
<evidence type="ECO:0000313" key="4">
    <source>
        <dbReference type="EMBL" id="MEN3748687.1"/>
    </source>
</evidence>
<dbReference type="Pfam" id="PF15979">
    <property type="entry name" value="Glyco_hydro_115"/>
    <property type="match status" value="1"/>
</dbReference>
<protein>
    <submittedName>
        <fullName evidence="4">Glycosyl hydrolase 115 family protein</fullName>
    </submittedName>
</protein>
<dbReference type="InterPro" id="IPR031924">
    <property type="entry name" value="GH115"/>
</dbReference>
<accession>A0ABV0BBR9</accession>
<evidence type="ECO:0000256" key="2">
    <source>
        <dbReference type="SAM" id="SignalP"/>
    </source>
</evidence>
<organism evidence="4 5">
    <name type="scientific">Sphingomonas rustica</name>
    <dbReference type="NCBI Taxonomy" id="3103142"/>
    <lineage>
        <taxon>Bacteria</taxon>
        <taxon>Pseudomonadati</taxon>
        <taxon>Pseudomonadota</taxon>
        <taxon>Alphaproteobacteria</taxon>
        <taxon>Sphingomonadales</taxon>
        <taxon>Sphingomonadaceae</taxon>
        <taxon>Sphingomonas</taxon>
    </lineage>
</organism>
<dbReference type="SUPFAM" id="SSF55545">
    <property type="entry name" value="beta-N-acetylhexosaminidase-like domain"/>
    <property type="match status" value="1"/>
</dbReference>
<proteinExistence type="predicted"/>
<keyword evidence="2" id="KW-0732">Signal</keyword>
<dbReference type="GO" id="GO:0016787">
    <property type="term" value="F:hydrolase activity"/>
    <property type="evidence" value="ECO:0007669"/>
    <property type="project" value="UniProtKB-KW"/>
</dbReference>
<comment type="caution">
    <text evidence="4">The sequence shown here is derived from an EMBL/GenBank/DDBJ whole genome shotgun (WGS) entry which is preliminary data.</text>
</comment>
<dbReference type="RefSeq" id="WP_346247725.1">
    <property type="nucleotide sequence ID" value="NZ_JBDIZK010000010.1"/>
</dbReference>
<dbReference type="PANTHER" id="PTHR37842:SF2">
    <property type="entry name" value="GYLCOSYL HYDROLASE 115 C-TERMINAL DOMAIN-CONTAINING PROTEIN"/>
    <property type="match status" value="1"/>
</dbReference>
<reference evidence="4 5" key="1">
    <citation type="submission" date="2024-05" db="EMBL/GenBank/DDBJ databases">
        <title>Sphingomonas sp. HF-S3 16S ribosomal RNA gene Genome sequencing and assembly.</title>
        <authorList>
            <person name="Lee H."/>
        </authorList>
    </citation>
    <scope>NUCLEOTIDE SEQUENCE [LARGE SCALE GENOMIC DNA]</scope>
    <source>
        <strain evidence="4 5">HF-S3</strain>
    </source>
</reference>
<dbReference type="Gene3D" id="3.20.20.520">
    <property type="entry name" value="Glycosyl hydrolase family 115"/>
    <property type="match status" value="1"/>
</dbReference>
<feature type="chain" id="PRO_5047417917" evidence="2">
    <location>
        <begin position="25"/>
        <end position="969"/>
    </location>
</feature>
<gene>
    <name evidence="4" type="ORF">TPR58_16045</name>
</gene>
<keyword evidence="5" id="KW-1185">Reference proteome</keyword>